<dbReference type="AlphaFoldDB" id="A0A736RDC2"/>
<dbReference type="SUPFAM" id="SSF56801">
    <property type="entry name" value="Acetyl-CoA synthetase-like"/>
    <property type="match status" value="1"/>
</dbReference>
<evidence type="ECO:0000313" key="1">
    <source>
        <dbReference type="EMBL" id="HAE7767785.1"/>
    </source>
</evidence>
<keyword evidence="1" id="KW-0436">Ligase</keyword>
<sequence length="356" mass="39436">MSVIVFATGGTTSKARTIEHPWENYEFVISRAAQALSPLFSGLEVHSVANCLTAGNLWGGFLFAHEICRQLRVRYYPFASVVDCEALCEAVSADAIDTIICLPSFAERLLVPERRTQLASVRNIFYLGEMFPDTLVAKAQRLLPGICIKPLAYTSQETGPIGFQCMHISGNHYHIYKHVNLVQKQPGDEFSVTINYPGRSHLLDHSMGDVGDILRGNTCPCGYTGDSIHLQGRIPTSRNILGTSISIHEFVRTLSDISAGTLTETDLQLVEVEDQAQGLGLVLMVCCNNLIASDQISERLKSSSLIRELINDASYFHVLIAGKHEFLKSETTHKIKPFIRTRIRPAEKTESCLVIK</sequence>
<protein>
    <submittedName>
        <fullName evidence="1">Long-chain fatty acid--CoA ligase</fullName>
    </submittedName>
</protein>
<dbReference type="InterPro" id="IPR042099">
    <property type="entry name" value="ANL_N_sf"/>
</dbReference>
<dbReference type="EMBL" id="DAATAH010000123">
    <property type="protein sequence ID" value="HAE7767785.1"/>
    <property type="molecule type" value="Genomic_DNA"/>
</dbReference>
<name>A0A736RDC2_SALHO</name>
<organism evidence="1">
    <name type="scientific">Salmonella enterica subsp. houtenae serovar 45:g,z51:-</name>
    <dbReference type="NCBI Taxonomy" id="1967611"/>
    <lineage>
        <taxon>Bacteria</taxon>
        <taxon>Pseudomonadati</taxon>
        <taxon>Pseudomonadota</taxon>
        <taxon>Gammaproteobacteria</taxon>
        <taxon>Enterobacterales</taxon>
        <taxon>Enterobacteriaceae</taxon>
        <taxon>Salmonella</taxon>
    </lineage>
</organism>
<dbReference type="GO" id="GO:0016874">
    <property type="term" value="F:ligase activity"/>
    <property type="evidence" value="ECO:0007669"/>
    <property type="project" value="UniProtKB-KW"/>
</dbReference>
<dbReference type="Gene3D" id="3.40.50.12780">
    <property type="entry name" value="N-terminal domain of ligase-like"/>
    <property type="match status" value="1"/>
</dbReference>
<proteinExistence type="predicted"/>
<reference evidence="1" key="1">
    <citation type="journal article" date="2018" name="Genome Biol.">
        <title>SKESA: strategic k-mer extension for scrupulous assemblies.</title>
        <authorList>
            <person name="Souvorov A."/>
            <person name="Agarwala R."/>
            <person name="Lipman D.J."/>
        </authorList>
    </citation>
    <scope>NUCLEOTIDE SEQUENCE</scope>
    <source>
        <strain evidence="1">2584-68</strain>
    </source>
</reference>
<comment type="caution">
    <text evidence="1">The sequence shown here is derived from an EMBL/GenBank/DDBJ whole genome shotgun (WGS) entry which is preliminary data.</text>
</comment>
<reference evidence="1" key="2">
    <citation type="submission" date="2018-07" db="EMBL/GenBank/DDBJ databases">
        <authorList>
            <consortium name="NCBI Pathogen Detection Project"/>
        </authorList>
    </citation>
    <scope>NUCLEOTIDE SEQUENCE</scope>
    <source>
        <strain evidence="1">2584-68</strain>
    </source>
</reference>
<accession>A0A736RDC2</accession>
<gene>
    <name evidence="1" type="ORF">GNB58_004914</name>
</gene>